<organism evidence="2 3">
    <name type="scientific">Jimgerdemannia flammicorona</name>
    <dbReference type="NCBI Taxonomy" id="994334"/>
    <lineage>
        <taxon>Eukaryota</taxon>
        <taxon>Fungi</taxon>
        <taxon>Fungi incertae sedis</taxon>
        <taxon>Mucoromycota</taxon>
        <taxon>Mucoromycotina</taxon>
        <taxon>Endogonomycetes</taxon>
        <taxon>Endogonales</taxon>
        <taxon>Endogonaceae</taxon>
        <taxon>Jimgerdemannia</taxon>
    </lineage>
</organism>
<feature type="compositionally biased region" description="Polar residues" evidence="1">
    <location>
        <begin position="47"/>
        <end position="74"/>
    </location>
</feature>
<evidence type="ECO:0000256" key="1">
    <source>
        <dbReference type="SAM" id="MobiDB-lite"/>
    </source>
</evidence>
<protein>
    <submittedName>
        <fullName evidence="2">Uncharacterized protein</fullName>
    </submittedName>
</protein>
<feature type="compositionally biased region" description="Polar residues" evidence="1">
    <location>
        <begin position="704"/>
        <end position="715"/>
    </location>
</feature>
<feature type="compositionally biased region" description="Polar residues" evidence="1">
    <location>
        <begin position="1202"/>
        <end position="1218"/>
    </location>
</feature>
<feature type="compositionally biased region" description="Basic and acidic residues" evidence="1">
    <location>
        <begin position="424"/>
        <end position="434"/>
    </location>
</feature>
<accession>A0A433QTU4</accession>
<proteinExistence type="predicted"/>
<feature type="region of interest" description="Disordered" evidence="1">
    <location>
        <begin position="681"/>
        <end position="716"/>
    </location>
</feature>
<feature type="compositionally biased region" description="Polar residues" evidence="1">
    <location>
        <begin position="1143"/>
        <end position="1160"/>
    </location>
</feature>
<feature type="compositionally biased region" description="Basic and acidic residues" evidence="1">
    <location>
        <begin position="686"/>
        <end position="696"/>
    </location>
</feature>
<feature type="region of interest" description="Disordered" evidence="1">
    <location>
        <begin position="847"/>
        <end position="901"/>
    </location>
</feature>
<gene>
    <name evidence="2" type="ORF">BC938DRAFT_472620</name>
</gene>
<evidence type="ECO:0000313" key="3">
    <source>
        <dbReference type="Proteomes" id="UP000274822"/>
    </source>
</evidence>
<feature type="compositionally biased region" description="Polar residues" evidence="1">
    <location>
        <begin position="985"/>
        <end position="995"/>
    </location>
</feature>
<feature type="compositionally biased region" description="Polar residues" evidence="1">
    <location>
        <begin position="501"/>
        <end position="535"/>
    </location>
</feature>
<feature type="compositionally biased region" description="Polar residues" evidence="1">
    <location>
        <begin position="224"/>
        <end position="238"/>
    </location>
</feature>
<feature type="region of interest" description="Disordered" evidence="1">
    <location>
        <begin position="1"/>
        <end position="261"/>
    </location>
</feature>
<name>A0A433QTU4_9FUNG</name>
<feature type="compositionally biased region" description="Polar residues" evidence="1">
    <location>
        <begin position="1"/>
        <end position="19"/>
    </location>
</feature>
<feature type="compositionally biased region" description="Low complexity" evidence="1">
    <location>
        <begin position="201"/>
        <end position="223"/>
    </location>
</feature>
<feature type="region of interest" description="Disordered" evidence="1">
    <location>
        <begin position="280"/>
        <end position="307"/>
    </location>
</feature>
<feature type="compositionally biased region" description="Low complexity" evidence="1">
    <location>
        <begin position="848"/>
        <end position="864"/>
    </location>
</feature>
<sequence>MPCTYVSTQSTQCEHQYIQTRRKHPSTTGRPKETPKVYISSRRGHPPNSTSAHNQNNTIPPSSYSLTSKKNMSSPDRRSNQRRDSRTCAAFRNITLAMLSPTRHPFTPSQRSSSQANSRSSPEERSSPHTDDHPRRHRPYDLNRSLSSGRTYEWRADNHGHQSTRHHREHQGRPPLRMYDSYRPNYECRVSRQSETTRSGLPIRSLQQSISSPPPSNQSRPNSTHANYSRPISPSNITVGHRRSSSYFSSNFSPPPRTAPYLDFQTFPSPPTRFDYQTYRPTSSSSVHTLRSSIQSPPPCRGSPTQDTVELQRRIERTNRDGRLDRYVPEYAVVKSIAPPPLASPQPVYPQYVVPYGYPGCGWVYAPQAVPIQDGKHDPDLLINKHGRVVMDSYRPEYTLNSLRDSESCGESSSAGGGSGGRDANIETKRRENVGDSQGRAHLQAGNEGRAKQKQGHTKDVADDAEPAESNNSEGRTSPRQSQGPTTSTIARTGSDRDLPEQSSNGSKRRSSLQSQPSPTYGQDQPQTVSEQAQAQLPKLCNGKQRVNDAQPSSRMQGQSPRSNNSKGYADDNIAFQPSSLRIHPPLRNVDPMPQPMINDIANPSTSFSLGRVQRPHRRSPPSVVVASLSGAPNIDVPERRAMEPPLRSTTSDDEDDHVPLARWRDIVVNINAVMEQVTTQATGLGDEHPRGRDAEAVSDDDAPSSSGGESTTDTLVEPVGAVEFGGKVRYGDAKVGNACGTAGEKLGASDVFPCFKVEKLEIDPSNVGNVVLLHGVVGASNGGDIVLEDAKNGEDKRNSSLDQVNVAQVETVGLSGEASNETDAMQRCNQKKPVSLGHLWSTYMDESSASSDDTDASSSSSGSLTVQRCSTHHESSSSYHHPAGYTSATHPTKSNRRPGRVTRNLLEDSKGFDTDPLDLPPDQHKQFTDYAHVQPSGSSTGGASATDTDNNHPPAGNDAHNTHRPIPNSPGLSRPHLVGRRSPHSLTWHPSVQDNQHRSRPLRRSPSYVVQRSPIRSPNYTSQSSQTKSPGHTSRRPSTRFTNHSDRSSPARYVGETTQNQPAKSPTRAVQTTSTNRCISSSSVGPRSVNRRTSSSGSRGSSNSRGSSTSSPTPTEEQEQDRPNRFSFSHIPPFFSCRRRSSNSPAEIQPPSSAPVNDDQTPEKRRKVGSQSEEDRVAVGGSQREADDRRSGMFGGKWLSYRSQINHSGSPTRTSMSPRRMTPRGTRQVTVEKLEWGDRHVMTFRYNSEEDQEE</sequence>
<feature type="region of interest" description="Disordered" evidence="1">
    <location>
        <begin position="402"/>
        <end position="572"/>
    </location>
</feature>
<feature type="compositionally biased region" description="Polar residues" evidence="1">
    <location>
        <begin position="469"/>
        <end position="492"/>
    </location>
</feature>
<feature type="compositionally biased region" description="Low complexity" evidence="1">
    <location>
        <begin position="283"/>
        <end position="293"/>
    </location>
</feature>
<dbReference type="Proteomes" id="UP000274822">
    <property type="component" value="Unassembled WGS sequence"/>
</dbReference>
<feature type="compositionally biased region" description="Polar residues" evidence="1">
    <location>
        <begin position="1009"/>
        <end position="1033"/>
    </location>
</feature>
<dbReference type="AlphaFoldDB" id="A0A433QTU4"/>
<feature type="compositionally biased region" description="Basic and acidic residues" evidence="1">
    <location>
        <begin position="75"/>
        <end position="86"/>
    </location>
</feature>
<feature type="compositionally biased region" description="Polar residues" evidence="1">
    <location>
        <begin position="548"/>
        <end position="567"/>
    </location>
</feature>
<feature type="compositionally biased region" description="Low complexity" evidence="1">
    <location>
        <begin position="109"/>
        <end position="120"/>
    </location>
</feature>
<comment type="caution">
    <text evidence="2">The sequence shown here is derived from an EMBL/GenBank/DDBJ whole genome shotgun (WGS) entry which is preliminary data.</text>
</comment>
<keyword evidence="3" id="KW-1185">Reference proteome</keyword>
<evidence type="ECO:0000313" key="2">
    <source>
        <dbReference type="EMBL" id="RUS33210.1"/>
    </source>
</evidence>
<feature type="region of interest" description="Disordered" evidence="1">
    <location>
        <begin position="636"/>
        <end position="657"/>
    </location>
</feature>
<feature type="region of interest" description="Disordered" evidence="1">
    <location>
        <begin position="933"/>
        <end position="1229"/>
    </location>
</feature>
<feature type="compositionally biased region" description="Low complexity" evidence="1">
    <location>
        <begin position="937"/>
        <end position="949"/>
    </location>
</feature>
<feature type="compositionally biased region" description="Basic and acidic residues" evidence="1">
    <location>
        <begin position="121"/>
        <end position="134"/>
    </location>
</feature>
<feature type="compositionally biased region" description="Low complexity" evidence="1">
    <location>
        <begin position="1088"/>
        <end position="1112"/>
    </location>
</feature>
<dbReference type="EMBL" id="RBNJ01001392">
    <property type="protein sequence ID" value="RUS33210.1"/>
    <property type="molecule type" value="Genomic_DNA"/>
</dbReference>
<feature type="compositionally biased region" description="Polar residues" evidence="1">
    <location>
        <begin position="1057"/>
        <end position="1086"/>
    </location>
</feature>
<reference evidence="2 3" key="1">
    <citation type="journal article" date="2018" name="New Phytol.">
        <title>Phylogenomics of Endogonaceae and evolution of mycorrhizas within Mucoromycota.</title>
        <authorList>
            <person name="Chang Y."/>
            <person name="Desiro A."/>
            <person name="Na H."/>
            <person name="Sandor L."/>
            <person name="Lipzen A."/>
            <person name="Clum A."/>
            <person name="Barry K."/>
            <person name="Grigoriev I.V."/>
            <person name="Martin F.M."/>
            <person name="Stajich J.E."/>
            <person name="Smith M.E."/>
            <person name="Bonito G."/>
            <person name="Spatafora J.W."/>
        </authorList>
    </citation>
    <scope>NUCLEOTIDE SEQUENCE [LARGE SCALE GENOMIC DNA]</scope>
    <source>
        <strain evidence="2 3">AD002</strain>
    </source>
</reference>